<proteinExistence type="inferred from homology"/>
<protein>
    <submittedName>
        <fullName evidence="3">Uncharacterized protein</fullName>
    </submittedName>
</protein>
<dbReference type="GO" id="GO:0009820">
    <property type="term" value="P:alkaloid metabolic process"/>
    <property type="evidence" value="ECO:0007669"/>
    <property type="project" value="InterPro"/>
</dbReference>
<evidence type="ECO:0000313" key="4">
    <source>
        <dbReference type="Proteomes" id="UP001194746"/>
    </source>
</evidence>
<evidence type="ECO:0000313" key="3">
    <source>
        <dbReference type="EMBL" id="KAF9892727.1"/>
    </source>
</evidence>
<name>A0AAD4CVZ3_ASPNN</name>
<organism evidence="3 4">
    <name type="scientific">Aspergillus nanangensis</name>
    <dbReference type="NCBI Taxonomy" id="2582783"/>
    <lineage>
        <taxon>Eukaryota</taxon>
        <taxon>Fungi</taxon>
        <taxon>Dikarya</taxon>
        <taxon>Ascomycota</taxon>
        <taxon>Pezizomycotina</taxon>
        <taxon>Eurotiomycetes</taxon>
        <taxon>Eurotiomycetidae</taxon>
        <taxon>Eurotiales</taxon>
        <taxon>Aspergillaceae</taxon>
        <taxon>Aspergillus</taxon>
        <taxon>Aspergillus subgen. Circumdati</taxon>
    </lineage>
</organism>
<evidence type="ECO:0000256" key="1">
    <source>
        <dbReference type="ARBA" id="ARBA00010209"/>
    </source>
</evidence>
<comment type="similarity">
    <text evidence="1">Belongs to the tryptophan dimethylallyltransferase family.</text>
</comment>
<dbReference type="Proteomes" id="UP001194746">
    <property type="component" value="Unassembled WGS sequence"/>
</dbReference>
<dbReference type="NCBIfam" id="TIGR03429">
    <property type="entry name" value="arom_pren_DMATS"/>
    <property type="match status" value="1"/>
</dbReference>
<evidence type="ECO:0000256" key="2">
    <source>
        <dbReference type="ARBA" id="ARBA00022679"/>
    </source>
</evidence>
<dbReference type="CDD" id="cd13929">
    <property type="entry name" value="PT-DMATS_CymD"/>
    <property type="match status" value="1"/>
</dbReference>
<reference evidence="3" key="2">
    <citation type="submission" date="2020-02" db="EMBL/GenBank/DDBJ databases">
        <authorList>
            <person name="Gilchrist C.L.M."/>
            <person name="Chooi Y.-H."/>
        </authorList>
    </citation>
    <scope>NUCLEOTIDE SEQUENCE</scope>
    <source>
        <strain evidence="3">MST-FP2251</strain>
    </source>
</reference>
<gene>
    <name evidence="3" type="ORF">FE257_001129</name>
</gene>
<dbReference type="AlphaFoldDB" id="A0AAD4CVZ3"/>
<dbReference type="GO" id="GO:0016765">
    <property type="term" value="F:transferase activity, transferring alkyl or aryl (other than methyl) groups"/>
    <property type="evidence" value="ECO:0007669"/>
    <property type="project" value="InterPro"/>
</dbReference>
<accession>A0AAD4CVZ3</accession>
<comment type="caution">
    <text evidence="3">The sequence shown here is derived from an EMBL/GenBank/DDBJ whole genome shotgun (WGS) entry which is preliminary data.</text>
</comment>
<keyword evidence="4" id="KW-1185">Reference proteome</keyword>
<sequence>MDPLSEQTPFEVLSLSLRFENQEQQDWWQLTAPVLGQLMLHANYEVHQQYQYLVLFAHEIIPLLGPFPKNCRSTAQRALDPLEFCRNFQQAGNNIRLMFLPQSYHHHLNRQDPFGRSLTRAVLAKLGQVSGIELDLQVYYQLASLLTLTKTEEEKILQSTGWDNLSHPFNVQNAVGMLLAKTGKVMLKIDWFLPVKSMATGTPAVKLAFDAFRKLDQGDHLILPALRPMEDYFRTIEMQPSSPSSPQTMECVAMSCHLGGKASSRLKVYFKDSLLKFDRVADVWTLGGRLNHCPGIMEGLEILRSLWTILEIQEGYHYPAAQKSDMMSRNPGSGSTSSTDPQFFDGQGLGYNFEIRPGHPWPQPKIYFAPPCLTDSKTVDAMVMFFKTLGWEEEASRYKMNLQTY</sequence>
<reference evidence="3" key="1">
    <citation type="journal article" date="2019" name="Beilstein J. Org. Chem.">
        <title>Nanangenines: drimane sesquiterpenoids as the dominant metabolite cohort of a novel Australian fungus, Aspergillus nanangensis.</title>
        <authorList>
            <person name="Lacey H.J."/>
            <person name="Gilchrist C.L.M."/>
            <person name="Crombie A."/>
            <person name="Kalaitzis J.A."/>
            <person name="Vuong D."/>
            <person name="Rutledge P.J."/>
            <person name="Turner P."/>
            <person name="Pitt J.I."/>
            <person name="Lacey E."/>
            <person name="Chooi Y.H."/>
            <person name="Piggott A.M."/>
        </authorList>
    </citation>
    <scope>NUCLEOTIDE SEQUENCE</scope>
    <source>
        <strain evidence="3">MST-FP2251</strain>
    </source>
</reference>
<dbReference type="Pfam" id="PF11991">
    <property type="entry name" value="Trp_DMAT"/>
    <property type="match status" value="1"/>
</dbReference>
<dbReference type="InterPro" id="IPR017795">
    <property type="entry name" value="ABBA_NscD-like"/>
</dbReference>
<dbReference type="EMBL" id="VCAU01000011">
    <property type="protein sequence ID" value="KAF9892727.1"/>
    <property type="molecule type" value="Genomic_DNA"/>
</dbReference>
<dbReference type="PANTHER" id="PTHR40627">
    <property type="entry name" value="INDOLE PRENYLTRANSFERASE TDIB-RELATED"/>
    <property type="match status" value="1"/>
</dbReference>
<dbReference type="PANTHER" id="PTHR40627:SF3">
    <property type="entry name" value="PRENYLTRANSFERASE ASQH2-RELATED"/>
    <property type="match status" value="1"/>
</dbReference>
<keyword evidence="2" id="KW-0808">Transferase</keyword>